<evidence type="ECO:0000256" key="7">
    <source>
        <dbReference type="PROSITE-ProRule" id="PRU00042"/>
    </source>
</evidence>
<dbReference type="GO" id="GO:0000981">
    <property type="term" value="F:DNA-binding transcription factor activity, RNA polymerase II-specific"/>
    <property type="evidence" value="ECO:0007669"/>
    <property type="project" value="InterPro"/>
</dbReference>
<reference evidence="11" key="1">
    <citation type="journal article" date="2018" name="Proc. Natl. Acad. Sci. U.S.A.">
        <title>Linking secondary metabolites to gene clusters through genome sequencing of six diverse Aspergillus species.</title>
        <authorList>
            <person name="Kaerboelling I."/>
            <person name="Vesth T.C."/>
            <person name="Frisvad J.C."/>
            <person name="Nybo J.L."/>
            <person name="Theobald S."/>
            <person name="Kuo A."/>
            <person name="Bowyer P."/>
            <person name="Matsuda Y."/>
            <person name="Mondo S."/>
            <person name="Lyhne E.K."/>
            <person name="Kogle M.E."/>
            <person name="Clum A."/>
            <person name="Lipzen A."/>
            <person name="Salamov A."/>
            <person name="Ngan C.Y."/>
            <person name="Daum C."/>
            <person name="Chiniquy J."/>
            <person name="Barry K."/>
            <person name="LaButti K."/>
            <person name="Haridas S."/>
            <person name="Simmons B.A."/>
            <person name="Magnuson J.K."/>
            <person name="Mortensen U.H."/>
            <person name="Larsen T.O."/>
            <person name="Grigoriev I.V."/>
            <person name="Baker S.E."/>
            <person name="Andersen M.R."/>
        </authorList>
    </citation>
    <scope>NUCLEOTIDE SEQUENCE [LARGE SCALE GENOMIC DNA]</scope>
    <source>
        <strain evidence="11">IBT 16806</strain>
    </source>
</reference>
<dbReference type="Gene3D" id="3.30.160.60">
    <property type="entry name" value="Classic Zinc Finger"/>
    <property type="match status" value="2"/>
</dbReference>
<accession>A0A2I1C464</accession>
<dbReference type="RefSeq" id="XP_024681025.1">
    <property type="nucleotide sequence ID" value="XM_024827536.1"/>
</dbReference>
<dbReference type="VEuPathDB" id="FungiDB:P174DRAFT_442267"/>
<dbReference type="GeneID" id="36534861"/>
<dbReference type="SMART" id="SM00355">
    <property type="entry name" value="ZnF_C2H2"/>
    <property type="match status" value="2"/>
</dbReference>
<dbReference type="OMA" id="ADCLPYE"/>
<evidence type="ECO:0000259" key="9">
    <source>
        <dbReference type="PROSITE" id="PS50157"/>
    </source>
</evidence>
<dbReference type="GO" id="GO:0000978">
    <property type="term" value="F:RNA polymerase II cis-regulatory region sequence-specific DNA binding"/>
    <property type="evidence" value="ECO:0007669"/>
    <property type="project" value="InterPro"/>
</dbReference>
<feature type="domain" description="C2H2-type" evidence="9">
    <location>
        <begin position="92"/>
        <end position="121"/>
    </location>
</feature>
<feature type="domain" description="C2H2-type" evidence="9">
    <location>
        <begin position="122"/>
        <end position="151"/>
    </location>
</feature>
<comment type="caution">
    <text evidence="10">The sequence shown here is derived from an EMBL/GenBank/DDBJ whole genome shotgun (WGS) entry which is preliminary data.</text>
</comment>
<gene>
    <name evidence="10" type="ORF">P174DRAFT_442267</name>
</gene>
<evidence type="ECO:0000256" key="4">
    <source>
        <dbReference type="ARBA" id="ARBA00022771"/>
    </source>
</evidence>
<dbReference type="PANTHER" id="PTHR40626">
    <property type="entry name" value="MIP31509P"/>
    <property type="match status" value="1"/>
</dbReference>
<feature type="region of interest" description="Disordered" evidence="8">
    <location>
        <begin position="30"/>
        <end position="65"/>
    </location>
</feature>
<dbReference type="GO" id="GO:0000785">
    <property type="term" value="C:chromatin"/>
    <property type="evidence" value="ECO:0007669"/>
    <property type="project" value="TreeGrafter"/>
</dbReference>
<keyword evidence="6" id="KW-0539">Nucleus</keyword>
<dbReference type="STRING" id="1392255.A0A2I1C464"/>
<feature type="compositionally biased region" description="Low complexity" evidence="8">
    <location>
        <begin position="45"/>
        <end position="54"/>
    </location>
</feature>
<comment type="subcellular location">
    <subcellularLocation>
        <location evidence="1">Nucleus</location>
    </subcellularLocation>
</comment>
<dbReference type="GO" id="GO:0008270">
    <property type="term" value="F:zinc ion binding"/>
    <property type="evidence" value="ECO:0007669"/>
    <property type="project" value="UniProtKB-KW"/>
</dbReference>
<dbReference type="GO" id="GO:0005634">
    <property type="term" value="C:nucleus"/>
    <property type="evidence" value="ECO:0007669"/>
    <property type="project" value="UniProtKB-SubCell"/>
</dbReference>
<dbReference type="OrthoDB" id="6077919at2759"/>
<dbReference type="InterPro" id="IPR051059">
    <property type="entry name" value="VerF-like"/>
</dbReference>
<keyword evidence="4 7" id="KW-0863">Zinc-finger</keyword>
<organism evidence="10 11">
    <name type="scientific">Aspergillus novofumigatus (strain IBT 16806)</name>
    <dbReference type="NCBI Taxonomy" id="1392255"/>
    <lineage>
        <taxon>Eukaryota</taxon>
        <taxon>Fungi</taxon>
        <taxon>Dikarya</taxon>
        <taxon>Ascomycota</taxon>
        <taxon>Pezizomycotina</taxon>
        <taxon>Eurotiomycetes</taxon>
        <taxon>Eurotiomycetidae</taxon>
        <taxon>Eurotiales</taxon>
        <taxon>Aspergillaceae</taxon>
        <taxon>Aspergillus</taxon>
        <taxon>Aspergillus subgen. Fumigati</taxon>
    </lineage>
</organism>
<evidence type="ECO:0000256" key="8">
    <source>
        <dbReference type="SAM" id="MobiDB-lite"/>
    </source>
</evidence>
<keyword evidence="5" id="KW-0862">Zinc</keyword>
<keyword evidence="2" id="KW-0479">Metal-binding</keyword>
<dbReference type="PROSITE" id="PS50157">
    <property type="entry name" value="ZINC_FINGER_C2H2_2"/>
    <property type="match status" value="2"/>
</dbReference>
<dbReference type="InterPro" id="IPR036236">
    <property type="entry name" value="Znf_C2H2_sf"/>
</dbReference>
<dbReference type="PROSITE" id="PS00028">
    <property type="entry name" value="ZINC_FINGER_C2H2_1"/>
    <property type="match status" value="2"/>
</dbReference>
<evidence type="ECO:0000256" key="3">
    <source>
        <dbReference type="ARBA" id="ARBA00022737"/>
    </source>
</evidence>
<feature type="compositionally biased region" description="Polar residues" evidence="8">
    <location>
        <begin position="55"/>
        <end position="65"/>
    </location>
</feature>
<dbReference type="PANTHER" id="PTHR40626:SF30">
    <property type="entry name" value="FINGER DOMAIN PROTEIN, PUTATIVE (AFU_ORTHOLOGUE AFUA_4G13600)-RELATED"/>
    <property type="match status" value="1"/>
</dbReference>
<dbReference type="Pfam" id="PF00096">
    <property type="entry name" value="zf-C2H2"/>
    <property type="match status" value="1"/>
</dbReference>
<evidence type="ECO:0000256" key="6">
    <source>
        <dbReference type="ARBA" id="ARBA00023242"/>
    </source>
</evidence>
<dbReference type="EMBL" id="MSZS01000005">
    <property type="protein sequence ID" value="PKX92430.1"/>
    <property type="molecule type" value="Genomic_DNA"/>
</dbReference>
<name>A0A2I1C464_ASPN1</name>
<feature type="region of interest" description="Disordered" evidence="8">
    <location>
        <begin position="249"/>
        <end position="279"/>
    </location>
</feature>
<evidence type="ECO:0000256" key="5">
    <source>
        <dbReference type="ARBA" id="ARBA00022833"/>
    </source>
</evidence>
<protein>
    <submittedName>
        <fullName evidence="10">Putative C2H2 finger domain protein</fullName>
    </submittedName>
</protein>
<evidence type="ECO:0000256" key="1">
    <source>
        <dbReference type="ARBA" id="ARBA00004123"/>
    </source>
</evidence>
<feature type="compositionally biased region" description="Low complexity" evidence="8">
    <location>
        <begin position="261"/>
        <end position="279"/>
    </location>
</feature>
<keyword evidence="11" id="KW-1185">Reference proteome</keyword>
<evidence type="ECO:0000313" key="11">
    <source>
        <dbReference type="Proteomes" id="UP000234474"/>
    </source>
</evidence>
<proteinExistence type="predicted"/>
<dbReference type="InterPro" id="IPR013087">
    <property type="entry name" value="Znf_C2H2_type"/>
</dbReference>
<evidence type="ECO:0000256" key="2">
    <source>
        <dbReference type="ARBA" id="ARBA00022723"/>
    </source>
</evidence>
<dbReference type="Proteomes" id="UP000234474">
    <property type="component" value="Unassembled WGS sequence"/>
</dbReference>
<evidence type="ECO:0000313" key="10">
    <source>
        <dbReference type="EMBL" id="PKX92430.1"/>
    </source>
</evidence>
<keyword evidence="3" id="KW-0677">Repeat</keyword>
<dbReference type="SUPFAM" id="SSF57667">
    <property type="entry name" value="beta-beta-alpha zinc fingers"/>
    <property type="match status" value="1"/>
</dbReference>
<dbReference type="AlphaFoldDB" id="A0A2I1C464"/>
<sequence>MLRGAYSNSEAISCSLSPVHLSTFIRTSNTSSAATAYQPRHSASKKSLSSKASKQTTVTMRRSNAASEIPLPITYTPTTHRISKAKKGKRVHACEFPGCNKVFTRAEHRRRHELNHKPEALYRCPHQNCKKEFHRSDLLTRHLARHELEAQMESSSQWDRDTQIPTISETTRVSKCMPIDPAINTYLATTQSPSTMSVGALVGSSMHPSLTSNCSLLWNSMDMHSASQVPMYGNHQIFESVEDTRFYATPETCPSPASDGTSLSLPPHSRSSLSSTPATMVDSYPSSIIDSDLTSSPVPMHSTLRGWDPAEANLSSMVPMSLNGSLLSPPITCHYPSPTWPSSHHVAYDDLHHPQTVAFQSVPWKSWTL</sequence>